<sequence>MGTQNNAPDGWAGVLDGARRGALDGLRIADFSRVLAGPYATMLLADLGADVVKVERPGIGDDTRAWHPPADHDGTSTYFLSVNRNKRSVVLDLTTEAGREQARALVAESDVLVENFRPGTMERLGLGHKELRALHPELIYCSISGFGSGEGAAIPGYDLLVQAVGGLMSVTGNADGEPVKAGVALVDVITGLHASLGVLAALRHRDATGQGQLVEVNLLGSLLSALVNQASAFAVAGVVPGRLGNAHPSIAPYETFPTADRPIALAVGNDRQFAALAEVVGDPGLALDDRFRTNTDRVAHRGELRDILTERLGAAGADHWSGALLAAGVPAGPVNALDEAFAFAERLGLPGIVDIPAAAADGAGGRPSRQVANPITLSETPARYLLPPPCLGQHTAEILPRLSDHATEREGAIT</sequence>
<dbReference type="Proteomes" id="UP000658320">
    <property type="component" value="Unassembled WGS sequence"/>
</dbReference>
<gene>
    <name evidence="2" type="ORF">GCM10010251_62550</name>
</gene>
<dbReference type="Pfam" id="PF02515">
    <property type="entry name" value="CoA_transf_3"/>
    <property type="match status" value="1"/>
</dbReference>
<dbReference type="InterPro" id="IPR003673">
    <property type="entry name" value="CoA-Trfase_fam_III"/>
</dbReference>
<dbReference type="RefSeq" id="WP_189941115.1">
    <property type="nucleotide sequence ID" value="NZ_BMSX01000016.1"/>
</dbReference>
<organism evidence="2 3">
    <name type="scientific">Streptomyces aurantiogriseus</name>
    <dbReference type="NCBI Taxonomy" id="66870"/>
    <lineage>
        <taxon>Bacteria</taxon>
        <taxon>Bacillati</taxon>
        <taxon>Actinomycetota</taxon>
        <taxon>Actinomycetes</taxon>
        <taxon>Kitasatosporales</taxon>
        <taxon>Streptomycetaceae</taxon>
        <taxon>Streptomyces</taxon>
    </lineage>
</organism>
<evidence type="ECO:0000313" key="2">
    <source>
        <dbReference type="EMBL" id="GGR37422.1"/>
    </source>
</evidence>
<dbReference type="Gene3D" id="3.40.50.10540">
    <property type="entry name" value="Crotonobetainyl-coa:carnitine coa-transferase, domain 1"/>
    <property type="match status" value="1"/>
</dbReference>
<dbReference type="GO" id="GO:0008410">
    <property type="term" value="F:CoA-transferase activity"/>
    <property type="evidence" value="ECO:0007669"/>
    <property type="project" value="TreeGrafter"/>
</dbReference>
<dbReference type="InterPro" id="IPR044855">
    <property type="entry name" value="CoA-Trfase_III_dom3_sf"/>
</dbReference>
<accession>A0A918KWF7</accession>
<reference evidence="2" key="2">
    <citation type="submission" date="2020-09" db="EMBL/GenBank/DDBJ databases">
        <authorList>
            <person name="Sun Q."/>
            <person name="Ohkuma M."/>
        </authorList>
    </citation>
    <scope>NUCLEOTIDE SEQUENCE</scope>
    <source>
        <strain evidence="2">JCM 4346</strain>
    </source>
</reference>
<protein>
    <submittedName>
        <fullName evidence="2">CoA transferase</fullName>
    </submittedName>
</protein>
<dbReference type="InterPro" id="IPR050483">
    <property type="entry name" value="CoA-transferase_III_domain"/>
</dbReference>
<dbReference type="AlphaFoldDB" id="A0A918KWF7"/>
<dbReference type="EMBL" id="BMSX01000016">
    <property type="protein sequence ID" value="GGR37422.1"/>
    <property type="molecule type" value="Genomic_DNA"/>
</dbReference>
<dbReference type="PANTHER" id="PTHR48207">
    <property type="entry name" value="SUCCINATE--HYDROXYMETHYLGLUTARATE COA-TRANSFERASE"/>
    <property type="match status" value="1"/>
</dbReference>
<comment type="caution">
    <text evidence="2">The sequence shown here is derived from an EMBL/GenBank/DDBJ whole genome shotgun (WGS) entry which is preliminary data.</text>
</comment>
<reference evidence="2" key="1">
    <citation type="journal article" date="2014" name="Int. J. Syst. Evol. Microbiol.">
        <title>Complete genome sequence of Corynebacterium casei LMG S-19264T (=DSM 44701T), isolated from a smear-ripened cheese.</title>
        <authorList>
            <consortium name="US DOE Joint Genome Institute (JGI-PGF)"/>
            <person name="Walter F."/>
            <person name="Albersmeier A."/>
            <person name="Kalinowski J."/>
            <person name="Ruckert C."/>
        </authorList>
    </citation>
    <scope>NUCLEOTIDE SEQUENCE</scope>
    <source>
        <strain evidence="2">JCM 4346</strain>
    </source>
</reference>
<dbReference type="Gene3D" id="3.30.1540.10">
    <property type="entry name" value="formyl-coa transferase, domain 3"/>
    <property type="match status" value="1"/>
</dbReference>
<name>A0A918KWF7_9ACTN</name>
<proteinExistence type="predicted"/>
<evidence type="ECO:0000256" key="1">
    <source>
        <dbReference type="ARBA" id="ARBA00022679"/>
    </source>
</evidence>
<evidence type="ECO:0000313" key="3">
    <source>
        <dbReference type="Proteomes" id="UP000658320"/>
    </source>
</evidence>
<keyword evidence="3" id="KW-1185">Reference proteome</keyword>
<dbReference type="SUPFAM" id="SSF89796">
    <property type="entry name" value="CoA-transferase family III (CaiB/BaiF)"/>
    <property type="match status" value="1"/>
</dbReference>
<dbReference type="InterPro" id="IPR023606">
    <property type="entry name" value="CoA-Trfase_III_dom_1_sf"/>
</dbReference>
<keyword evidence="1 2" id="KW-0808">Transferase</keyword>
<dbReference type="PANTHER" id="PTHR48207:SF3">
    <property type="entry name" value="SUCCINATE--HYDROXYMETHYLGLUTARATE COA-TRANSFERASE"/>
    <property type="match status" value="1"/>
</dbReference>